<keyword evidence="1" id="KW-0472">Membrane</keyword>
<comment type="caution">
    <text evidence="2">The sequence shown here is derived from an EMBL/GenBank/DDBJ whole genome shotgun (WGS) entry which is preliminary data.</text>
</comment>
<keyword evidence="1" id="KW-0812">Transmembrane</keyword>
<gene>
    <name evidence="2" type="ORF">LX32DRAFT_374322</name>
</gene>
<feature type="transmembrane region" description="Helical" evidence="1">
    <location>
        <begin position="111"/>
        <end position="130"/>
    </location>
</feature>
<organism evidence="2 3">
    <name type="scientific">Colletotrichum zoysiae</name>
    <dbReference type="NCBI Taxonomy" id="1216348"/>
    <lineage>
        <taxon>Eukaryota</taxon>
        <taxon>Fungi</taxon>
        <taxon>Dikarya</taxon>
        <taxon>Ascomycota</taxon>
        <taxon>Pezizomycotina</taxon>
        <taxon>Sordariomycetes</taxon>
        <taxon>Hypocreomycetidae</taxon>
        <taxon>Glomerellales</taxon>
        <taxon>Glomerellaceae</taxon>
        <taxon>Colletotrichum</taxon>
        <taxon>Colletotrichum graminicola species complex</taxon>
    </lineage>
</organism>
<name>A0AAD9M4Y2_9PEZI</name>
<dbReference type="Proteomes" id="UP001232148">
    <property type="component" value="Unassembled WGS sequence"/>
</dbReference>
<reference evidence="2" key="1">
    <citation type="submission" date="2021-06" db="EMBL/GenBank/DDBJ databases">
        <title>Comparative genomics, transcriptomics and evolutionary studies reveal genomic signatures of adaptation to plant cell wall in hemibiotrophic fungi.</title>
        <authorList>
            <consortium name="DOE Joint Genome Institute"/>
            <person name="Baroncelli R."/>
            <person name="Diaz J.F."/>
            <person name="Benocci T."/>
            <person name="Peng M."/>
            <person name="Battaglia E."/>
            <person name="Haridas S."/>
            <person name="Andreopoulos W."/>
            <person name="Labutti K."/>
            <person name="Pangilinan J."/>
            <person name="Floch G.L."/>
            <person name="Makela M.R."/>
            <person name="Henrissat B."/>
            <person name="Grigoriev I.V."/>
            <person name="Crouch J.A."/>
            <person name="De Vries R.P."/>
            <person name="Sukno S.A."/>
            <person name="Thon M.R."/>
        </authorList>
    </citation>
    <scope>NUCLEOTIDE SEQUENCE</scope>
    <source>
        <strain evidence="2">MAFF235873</strain>
    </source>
</reference>
<proteinExistence type="predicted"/>
<keyword evidence="3" id="KW-1185">Reference proteome</keyword>
<sequence>MRPAAFNEIHVASRFGAPVSSSQPTTTARRLLPLPLMGLQRPSGGATTTTTTSHVSVLVLRAIGHLPSIIWEVLAAIIWEGWVTITNQLRLLVATYPLMVILYLSTSGLDLTTLIATCCAVYLYVSFLYYFRLRDRLPWACLAAAFIWFDGPDRLLMRRAAVAVFMLARDNDWRVVVDKRLRRQTLPWQDGTGFEFLYNFEGRELLREVSLYWVNTLCSSFGQHRVPHDFGLRTSIRALDVLVLPLLGLVDWAWRYRQARRSMKMYEMERRRPELF</sequence>
<accession>A0AAD9M4Y2</accession>
<feature type="transmembrane region" description="Helical" evidence="1">
    <location>
        <begin position="62"/>
        <end position="82"/>
    </location>
</feature>
<dbReference type="AlphaFoldDB" id="A0AAD9M4Y2"/>
<protein>
    <submittedName>
        <fullName evidence="2">Uncharacterized protein</fullName>
    </submittedName>
</protein>
<dbReference type="EMBL" id="MU842813">
    <property type="protein sequence ID" value="KAK2034691.1"/>
    <property type="molecule type" value="Genomic_DNA"/>
</dbReference>
<evidence type="ECO:0000256" key="1">
    <source>
        <dbReference type="SAM" id="Phobius"/>
    </source>
</evidence>
<evidence type="ECO:0000313" key="2">
    <source>
        <dbReference type="EMBL" id="KAK2034691.1"/>
    </source>
</evidence>
<evidence type="ECO:0000313" key="3">
    <source>
        <dbReference type="Proteomes" id="UP001232148"/>
    </source>
</evidence>
<keyword evidence="1" id="KW-1133">Transmembrane helix</keyword>